<proteinExistence type="predicted"/>
<dbReference type="AlphaFoldDB" id="A0A917PMF8"/>
<sequence length="96" mass="10347">MYQLPLPVLPSREARAAMSGALARFRERGAAAEPVVFGAHRKPEAVVIPFELYAELLPVIEDLEIAHLVRERAAAGESVPLSEIAAAAGLDPESFR</sequence>
<reference evidence="1" key="1">
    <citation type="journal article" date="2014" name="Int. J. Syst. Evol. Microbiol.">
        <title>Complete genome sequence of Corynebacterium casei LMG S-19264T (=DSM 44701T), isolated from a smear-ripened cheese.</title>
        <authorList>
            <consortium name="US DOE Joint Genome Institute (JGI-PGF)"/>
            <person name="Walter F."/>
            <person name="Albersmeier A."/>
            <person name="Kalinowski J."/>
            <person name="Ruckert C."/>
        </authorList>
    </citation>
    <scope>NUCLEOTIDE SEQUENCE</scope>
    <source>
        <strain evidence="1">CGMCC 1.8984</strain>
    </source>
</reference>
<dbReference type="EMBL" id="BMMD01000013">
    <property type="protein sequence ID" value="GGJ84815.1"/>
    <property type="molecule type" value="Genomic_DNA"/>
</dbReference>
<organism evidence="1 2">
    <name type="scientific">Agromyces bauzanensis</name>
    <dbReference type="NCBI Taxonomy" id="1308924"/>
    <lineage>
        <taxon>Bacteria</taxon>
        <taxon>Bacillati</taxon>
        <taxon>Actinomycetota</taxon>
        <taxon>Actinomycetes</taxon>
        <taxon>Micrococcales</taxon>
        <taxon>Microbacteriaceae</taxon>
        <taxon>Agromyces</taxon>
    </lineage>
</organism>
<comment type="caution">
    <text evidence="1">The sequence shown here is derived from an EMBL/GenBank/DDBJ whole genome shotgun (WGS) entry which is preliminary data.</text>
</comment>
<name>A0A917PMF8_9MICO</name>
<keyword evidence="2" id="KW-1185">Reference proteome</keyword>
<gene>
    <name evidence="1" type="ORF">GCM10011372_23930</name>
</gene>
<evidence type="ECO:0000313" key="2">
    <source>
        <dbReference type="Proteomes" id="UP000636956"/>
    </source>
</evidence>
<evidence type="ECO:0000313" key="1">
    <source>
        <dbReference type="EMBL" id="GGJ84815.1"/>
    </source>
</evidence>
<accession>A0A917PMF8</accession>
<dbReference type="Proteomes" id="UP000636956">
    <property type="component" value="Unassembled WGS sequence"/>
</dbReference>
<reference evidence="1" key="2">
    <citation type="submission" date="2020-09" db="EMBL/GenBank/DDBJ databases">
        <authorList>
            <person name="Sun Q."/>
            <person name="Zhou Y."/>
        </authorList>
    </citation>
    <scope>NUCLEOTIDE SEQUENCE</scope>
    <source>
        <strain evidence="1">CGMCC 1.8984</strain>
    </source>
</reference>
<protein>
    <recommendedName>
        <fullName evidence="3">Antitoxin</fullName>
    </recommendedName>
</protein>
<evidence type="ECO:0008006" key="3">
    <source>
        <dbReference type="Google" id="ProtNLM"/>
    </source>
</evidence>